<organism evidence="5">
    <name type="scientific">marine sediment metagenome</name>
    <dbReference type="NCBI Taxonomy" id="412755"/>
    <lineage>
        <taxon>unclassified sequences</taxon>
        <taxon>metagenomes</taxon>
        <taxon>ecological metagenomes</taxon>
    </lineage>
</organism>
<evidence type="ECO:0000259" key="3">
    <source>
        <dbReference type="Pfam" id="PF01408"/>
    </source>
</evidence>
<comment type="caution">
    <text evidence="5">The sequence shown here is derived from an EMBL/GenBank/DDBJ whole genome shotgun (WGS) entry which is preliminary data.</text>
</comment>
<dbReference type="InterPro" id="IPR000683">
    <property type="entry name" value="Gfo/Idh/MocA-like_OxRdtase_N"/>
</dbReference>
<dbReference type="AlphaFoldDB" id="X1HJ31"/>
<dbReference type="PANTHER" id="PTHR43818">
    <property type="entry name" value="BCDNA.GH03377"/>
    <property type="match status" value="1"/>
</dbReference>
<dbReference type="SUPFAM" id="SSF51735">
    <property type="entry name" value="NAD(P)-binding Rossmann-fold domains"/>
    <property type="match status" value="1"/>
</dbReference>
<name>X1HJ31_9ZZZZ</name>
<feature type="domain" description="GFO/IDH/MocA-like oxidoreductase" evidence="4">
    <location>
        <begin position="113"/>
        <end position="232"/>
    </location>
</feature>
<evidence type="ECO:0000256" key="2">
    <source>
        <dbReference type="SAM" id="MobiDB-lite"/>
    </source>
</evidence>
<keyword evidence="1" id="KW-0560">Oxidoreductase</keyword>
<dbReference type="Gene3D" id="3.30.360.10">
    <property type="entry name" value="Dihydrodipicolinate Reductase, domain 2"/>
    <property type="match status" value="1"/>
</dbReference>
<sequence length="264" mass="29910">YRLIEGAKLTGVADVRAELAERIAREHGCRFYATLDEMLDDLGDEIDAIDICLPTYLHAEAAEKALIRGKNVIVEKPLALTVEGGRRIVEAAHNAGKECMVAHVMRFWPEYVFLREVIRKGELGALSSASFWRITQRRKRGTSWQEWLYDPSQCGSPAMDLHIHDLDFVRSVLGEPISFAARGRTFEGRIEHLFVQYTFPGEVAVHIESGWDFPLNYPFEMGYRCVFEQGALEFQSRTSSTRLYHSDGSSEEVSVPRPEIPDSA</sequence>
<dbReference type="GO" id="GO:0000166">
    <property type="term" value="F:nucleotide binding"/>
    <property type="evidence" value="ECO:0007669"/>
    <property type="project" value="InterPro"/>
</dbReference>
<dbReference type="InterPro" id="IPR050463">
    <property type="entry name" value="Gfo/Idh/MocA_oxidrdct_glycsds"/>
</dbReference>
<dbReference type="Pfam" id="PF01408">
    <property type="entry name" value="GFO_IDH_MocA"/>
    <property type="match status" value="1"/>
</dbReference>
<feature type="region of interest" description="Disordered" evidence="2">
    <location>
        <begin position="243"/>
        <end position="264"/>
    </location>
</feature>
<feature type="non-terminal residue" evidence="5">
    <location>
        <position position="264"/>
    </location>
</feature>
<dbReference type="Pfam" id="PF22725">
    <property type="entry name" value="GFO_IDH_MocA_C3"/>
    <property type="match status" value="1"/>
</dbReference>
<accession>X1HJ31</accession>
<protein>
    <submittedName>
        <fullName evidence="5">Uncharacterized protein</fullName>
    </submittedName>
</protein>
<feature type="domain" description="Gfo/Idh/MocA-like oxidoreductase N-terminal" evidence="3">
    <location>
        <begin position="6"/>
        <end position="103"/>
    </location>
</feature>
<dbReference type="Gene3D" id="3.40.50.720">
    <property type="entry name" value="NAD(P)-binding Rossmann-like Domain"/>
    <property type="match status" value="1"/>
</dbReference>
<feature type="non-terminal residue" evidence="5">
    <location>
        <position position="1"/>
    </location>
</feature>
<dbReference type="SUPFAM" id="SSF55347">
    <property type="entry name" value="Glyceraldehyde-3-phosphate dehydrogenase-like, C-terminal domain"/>
    <property type="match status" value="1"/>
</dbReference>
<evidence type="ECO:0000313" key="5">
    <source>
        <dbReference type="EMBL" id="GAH69462.1"/>
    </source>
</evidence>
<dbReference type="PANTHER" id="PTHR43818:SF11">
    <property type="entry name" value="BCDNA.GH03377"/>
    <property type="match status" value="1"/>
</dbReference>
<dbReference type="GO" id="GO:0016491">
    <property type="term" value="F:oxidoreductase activity"/>
    <property type="evidence" value="ECO:0007669"/>
    <property type="project" value="UniProtKB-KW"/>
</dbReference>
<dbReference type="EMBL" id="BARU01030981">
    <property type="protein sequence ID" value="GAH69462.1"/>
    <property type="molecule type" value="Genomic_DNA"/>
</dbReference>
<dbReference type="InterPro" id="IPR055170">
    <property type="entry name" value="GFO_IDH_MocA-like_dom"/>
</dbReference>
<evidence type="ECO:0000259" key="4">
    <source>
        <dbReference type="Pfam" id="PF22725"/>
    </source>
</evidence>
<gene>
    <name evidence="5" type="ORF">S03H2_49068</name>
</gene>
<reference evidence="5" key="1">
    <citation type="journal article" date="2014" name="Front. Microbiol.">
        <title>High frequency of phylogenetically diverse reductive dehalogenase-homologous genes in deep subseafloor sedimentary metagenomes.</title>
        <authorList>
            <person name="Kawai M."/>
            <person name="Futagami T."/>
            <person name="Toyoda A."/>
            <person name="Takaki Y."/>
            <person name="Nishi S."/>
            <person name="Hori S."/>
            <person name="Arai W."/>
            <person name="Tsubouchi T."/>
            <person name="Morono Y."/>
            <person name="Uchiyama I."/>
            <person name="Ito T."/>
            <person name="Fujiyama A."/>
            <person name="Inagaki F."/>
            <person name="Takami H."/>
        </authorList>
    </citation>
    <scope>NUCLEOTIDE SEQUENCE</scope>
    <source>
        <strain evidence="5">Expedition CK06-06</strain>
    </source>
</reference>
<dbReference type="InterPro" id="IPR036291">
    <property type="entry name" value="NAD(P)-bd_dom_sf"/>
</dbReference>
<evidence type="ECO:0000256" key="1">
    <source>
        <dbReference type="ARBA" id="ARBA00023002"/>
    </source>
</evidence>
<proteinExistence type="predicted"/>